<keyword evidence="3" id="KW-1185">Reference proteome</keyword>
<evidence type="ECO:0000313" key="2">
    <source>
        <dbReference type="EMBL" id="KAL0489795.1"/>
    </source>
</evidence>
<sequence>MNKELEEIKGTKGEFEVYYDKEEEYLRWKPGDSSILDHPKVRLLDNPEEIEINGDTVTIKMFERDQKIDIDDPRKVYRAGENHLLITSPDLLSIYFLNNFDKKPKDCFTIIKEFLGDEEVARISECELLLDFMIREPTNVCYDCEAPESDTLKLSHHTIRDNCLICIKKKRKEHCIHPILGYQKFCDKCLNQRDGPNSDLYQQVAIETYRGSIPAEKLKGLHSFVKVHKDKKLVLVLDEKRLAIIKDRKHTLATHEGTVDLDLKEQVVEELVEVKGSQAYKYVYEGKGSKATIYRNEVSEPVKKRKSEGSSSDEPAPKRRNTM</sequence>
<dbReference type="Proteomes" id="UP001431209">
    <property type="component" value="Unassembled WGS sequence"/>
</dbReference>
<evidence type="ECO:0000313" key="3">
    <source>
        <dbReference type="Proteomes" id="UP001431209"/>
    </source>
</evidence>
<reference evidence="2 3" key="1">
    <citation type="submission" date="2024-03" db="EMBL/GenBank/DDBJ databases">
        <title>The Acrasis kona genome and developmental transcriptomes reveal deep origins of eukaryotic multicellular pathways.</title>
        <authorList>
            <person name="Sheikh S."/>
            <person name="Fu C.-J."/>
            <person name="Brown M.W."/>
            <person name="Baldauf S.L."/>
        </authorList>
    </citation>
    <scope>NUCLEOTIDE SEQUENCE [LARGE SCALE GENOMIC DNA]</scope>
    <source>
        <strain evidence="2 3">ATCC MYA-3509</strain>
    </source>
</reference>
<name>A0AAW2ZLY4_9EUKA</name>
<proteinExistence type="predicted"/>
<dbReference type="AlphaFoldDB" id="A0AAW2ZLY4"/>
<dbReference type="EMBL" id="JAOPGA020001603">
    <property type="protein sequence ID" value="KAL0489795.1"/>
    <property type="molecule type" value="Genomic_DNA"/>
</dbReference>
<accession>A0AAW2ZLY4</accession>
<organism evidence="2 3">
    <name type="scientific">Acrasis kona</name>
    <dbReference type="NCBI Taxonomy" id="1008807"/>
    <lineage>
        <taxon>Eukaryota</taxon>
        <taxon>Discoba</taxon>
        <taxon>Heterolobosea</taxon>
        <taxon>Tetramitia</taxon>
        <taxon>Eutetramitia</taxon>
        <taxon>Acrasidae</taxon>
        <taxon>Acrasis</taxon>
    </lineage>
</organism>
<evidence type="ECO:0000256" key="1">
    <source>
        <dbReference type="SAM" id="MobiDB-lite"/>
    </source>
</evidence>
<feature type="region of interest" description="Disordered" evidence="1">
    <location>
        <begin position="295"/>
        <end position="323"/>
    </location>
</feature>
<comment type="caution">
    <text evidence="2">The sequence shown here is derived from an EMBL/GenBank/DDBJ whole genome shotgun (WGS) entry which is preliminary data.</text>
</comment>
<protein>
    <submittedName>
        <fullName evidence="2">Uncharacterized protein</fullName>
    </submittedName>
</protein>
<gene>
    <name evidence="2" type="ORF">AKO1_009255</name>
</gene>